<feature type="compositionally biased region" description="Polar residues" evidence="13">
    <location>
        <begin position="386"/>
        <end position="395"/>
    </location>
</feature>
<proteinExistence type="inferred from homology"/>
<evidence type="ECO:0000313" key="17">
    <source>
        <dbReference type="Proteomes" id="UP000440578"/>
    </source>
</evidence>
<dbReference type="Pfam" id="PF00271">
    <property type="entry name" value="Helicase_C"/>
    <property type="match status" value="1"/>
</dbReference>
<evidence type="ECO:0000259" key="15">
    <source>
        <dbReference type="PROSITE" id="PS51194"/>
    </source>
</evidence>
<dbReference type="GO" id="GO:0005737">
    <property type="term" value="C:cytoplasm"/>
    <property type="evidence" value="ECO:0007669"/>
    <property type="project" value="TreeGrafter"/>
</dbReference>
<dbReference type="InterPro" id="IPR027417">
    <property type="entry name" value="P-loop_NTPase"/>
</dbReference>
<dbReference type="PROSITE" id="PS00690">
    <property type="entry name" value="DEAH_ATP_HELICASE"/>
    <property type="match status" value="1"/>
</dbReference>
<evidence type="ECO:0000256" key="13">
    <source>
        <dbReference type="SAM" id="MobiDB-lite"/>
    </source>
</evidence>
<feature type="domain" description="Helicase C-terminal" evidence="15">
    <location>
        <begin position="126"/>
        <end position="298"/>
    </location>
</feature>
<dbReference type="InterPro" id="IPR036388">
    <property type="entry name" value="WH-like_DNA-bd_sf"/>
</dbReference>
<dbReference type="GO" id="GO:0016787">
    <property type="term" value="F:hydrolase activity"/>
    <property type="evidence" value="ECO:0007669"/>
    <property type="project" value="UniProtKB-KW"/>
</dbReference>
<sequence>MELSQARPGVKLLYTTPEMVTASGRLRDALSSLYKRGLLSRLVVDEAHCVSQWGHDFRPDYKRLSELRRLFPDTPVMALTATATPRVRSDILHQLGLRLTGVKWFVSSFNRSNLRYEVLEKKGAKVTTQVAEFIRERHPGQTGIVYCLSKKDCDRLAASLRQERIKAAAYHADLTDPQRGEVQDQWLAGKVKVICATIAFGMGVDKPDVRWVRHAMFTLAQFNWLTITLPLSGSFCTTHCPRVWRAFTRSRAAAGRDGSERPTACSITTTATFIRIRRLLAKSRENAEAHKTHEKNLWDMVRYAENLTDCRRALVLHYFGERFDRAACRASPATACDNCRRQGGAGQRQDVTSLARDVVGCAERDPRAHLRRQLHAAAAGRPAEGQQKQENTGQR</sequence>
<dbReference type="InterPro" id="IPR001650">
    <property type="entry name" value="Helicase_C-like"/>
</dbReference>
<evidence type="ECO:0000256" key="11">
    <source>
        <dbReference type="ARBA" id="ARBA00049360"/>
    </source>
</evidence>
<keyword evidence="4 12" id="KW-0378">Hydrolase</keyword>
<feature type="region of interest" description="Disordered" evidence="13">
    <location>
        <begin position="372"/>
        <end position="395"/>
    </location>
</feature>
<dbReference type="InterPro" id="IPR032284">
    <property type="entry name" value="RecQ_Zn-bd"/>
</dbReference>
<keyword evidence="17" id="KW-1185">Reference proteome</keyword>
<dbReference type="PROSITE" id="PS51194">
    <property type="entry name" value="HELICASE_CTER"/>
    <property type="match status" value="1"/>
</dbReference>
<keyword evidence="5 12" id="KW-0347">Helicase</keyword>
<dbReference type="Gene3D" id="1.10.10.10">
    <property type="entry name" value="Winged helix-like DNA-binding domain superfamily/Winged helix DNA-binding domain"/>
    <property type="match status" value="1"/>
</dbReference>
<comment type="catalytic activity">
    <reaction evidence="10 12">
        <text>Couples ATP hydrolysis with the unwinding of duplex DNA by translocating in the 3'-5' direction.</text>
        <dbReference type="EC" id="5.6.2.4"/>
    </reaction>
</comment>
<comment type="catalytic activity">
    <reaction evidence="11 12">
        <text>ATP + H2O = ADP + phosphate + H(+)</text>
        <dbReference type="Rhea" id="RHEA:13065"/>
        <dbReference type="ChEBI" id="CHEBI:15377"/>
        <dbReference type="ChEBI" id="CHEBI:15378"/>
        <dbReference type="ChEBI" id="CHEBI:30616"/>
        <dbReference type="ChEBI" id="CHEBI:43474"/>
        <dbReference type="ChEBI" id="CHEBI:456216"/>
    </reaction>
</comment>
<dbReference type="GO" id="GO:0009378">
    <property type="term" value="F:four-way junction helicase activity"/>
    <property type="evidence" value="ECO:0007669"/>
    <property type="project" value="TreeGrafter"/>
</dbReference>
<evidence type="ECO:0000256" key="6">
    <source>
        <dbReference type="ARBA" id="ARBA00022840"/>
    </source>
</evidence>
<dbReference type="Proteomes" id="UP000440578">
    <property type="component" value="Unassembled WGS sequence"/>
</dbReference>
<dbReference type="GO" id="GO:0003677">
    <property type="term" value="F:DNA binding"/>
    <property type="evidence" value="ECO:0007669"/>
    <property type="project" value="UniProtKB-KW"/>
</dbReference>
<dbReference type="SMART" id="SM00490">
    <property type="entry name" value="HELICc"/>
    <property type="match status" value="1"/>
</dbReference>
<evidence type="ECO:0000256" key="5">
    <source>
        <dbReference type="ARBA" id="ARBA00022806"/>
    </source>
</evidence>
<dbReference type="Pfam" id="PF16124">
    <property type="entry name" value="RecQ_Zn_bind"/>
    <property type="match status" value="1"/>
</dbReference>
<evidence type="ECO:0000256" key="4">
    <source>
        <dbReference type="ARBA" id="ARBA00022801"/>
    </source>
</evidence>
<evidence type="ECO:0000256" key="12">
    <source>
        <dbReference type="RuleBase" id="RU364117"/>
    </source>
</evidence>
<keyword evidence="9 12" id="KW-0539">Nucleus</keyword>
<evidence type="ECO:0000256" key="3">
    <source>
        <dbReference type="ARBA" id="ARBA00022741"/>
    </source>
</evidence>
<evidence type="ECO:0000256" key="8">
    <source>
        <dbReference type="ARBA" id="ARBA00023235"/>
    </source>
</evidence>
<evidence type="ECO:0000256" key="9">
    <source>
        <dbReference type="ARBA" id="ARBA00023242"/>
    </source>
</evidence>
<dbReference type="Pfam" id="PF00270">
    <property type="entry name" value="DEAD"/>
    <property type="match status" value="1"/>
</dbReference>
<comment type="similarity">
    <text evidence="2 12">Belongs to the helicase family. RecQ subfamily.</text>
</comment>
<dbReference type="Gene3D" id="3.40.50.300">
    <property type="entry name" value="P-loop containing nucleotide triphosphate hydrolases"/>
    <property type="match status" value="2"/>
</dbReference>
<keyword evidence="3 12" id="KW-0547">Nucleotide-binding</keyword>
<reference evidence="16 17" key="1">
    <citation type="submission" date="2019-07" db="EMBL/GenBank/DDBJ databases">
        <title>Draft genome assembly of a fouling barnacle, Amphibalanus amphitrite (Darwin, 1854): The first reference genome for Thecostraca.</title>
        <authorList>
            <person name="Kim W."/>
        </authorList>
    </citation>
    <scope>NUCLEOTIDE SEQUENCE [LARGE SCALE GENOMIC DNA]</scope>
    <source>
        <strain evidence="16">SNU_AA5</strain>
        <tissue evidence="16">Soma without cirri and trophi</tissue>
    </source>
</reference>
<comment type="subcellular location">
    <subcellularLocation>
        <location evidence="1 12">Nucleus</location>
    </subcellularLocation>
</comment>
<evidence type="ECO:0000313" key="16">
    <source>
        <dbReference type="EMBL" id="KAF0288588.1"/>
    </source>
</evidence>
<dbReference type="GO" id="GO:0005694">
    <property type="term" value="C:chromosome"/>
    <property type="evidence" value="ECO:0007669"/>
    <property type="project" value="TreeGrafter"/>
</dbReference>
<dbReference type="GO" id="GO:0005524">
    <property type="term" value="F:ATP binding"/>
    <property type="evidence" value="ECO:0007669"/>
    <property type="project" value="UniProtKB-KW"/>
</dbReference>
<dbReference type="AlphaFoldDB" id="A0A6A4VDW2"/>
<organism evidence="16 17">
    <name type="scientific">Amphibalanus amphitrite</name>
    <name type="common">Striped barnacle</name>
    <name type="synonym">Balanus amphitrite</name>
    <dbReference type="NCBI Taxonomy" id="1232801"/>
    <lineage>
        <taxon>Eukaryota</taxon>
        <taxon>Metazoa</taxon>
        <taxon>Ecdysozoa</taxon>
        <taxon>Arthropoda</taxon>
        <taxon>Crustacea</taxon>
        <taxon>Multicrustacea</taxon>
        <taxon>Cirripedia</taxon>
        <taxon>Thoracica</taxon>
        <taxon>Thoracicalcarea</taxon>
        <taxon>Balanomorpha</taxon>
        <taxon>Balanoidea</taxon>
        <taxon>Balanidae</taxon>
        <taxon>Amphibalaninae</taxon>
        <taxon>Amphibalanus</taxon>
    </lineage>
</organism>
<dbReference type="GO" id="GO:0043138">
    <property type="term" value="F:3'-5' DNA helicase activity"/>
    <property type="evidence" value="ECO:0007669"/>
    <property type="project" value="UniProtKB-EC"/>
</dbReference>
<dbReference type="PANTHER" id="PTHR13710">
    <property type="entry name" value="DNA HELICASE RECQ FAMILY MEMBER"/>
    <property type="match status" value="1"/>
</dbReference>
<evidence type="ECO:0000256" key="7">
    <source>
        <dbReference type="ARBA" id="ARBA00023125"/>
    </source>
</evidence>
<evidence type="ECO:0000259" key="14">
    <source>
        <dbReference type="PROSITE" id="PS51192"/>
    </source>
</evidence>
<evidence type="ECO:0000256" key="1">
    <source>
        <dbReference type="ARBA" id="ARBA00004123"/>
    </source>
</evidence>
<dbReference type="OrthoDB" id="10261556at2759"/>
<dbReference type="InterPro" id="IPR014001">
    <property type="entry name" value="Helicase_ATP-bd"/>
</dbReference>
<dbReference type="InterPro" id="IPR011545">
    <property type="entry name" value="DEAD/DEAH_box_helicase_dom"/>
</dbReference>
<keyword evidence="7" id="KW-0238">DNA-binding</keyword>
<evidence type="ECO:0000256" key="2">
    <source>
        <dbReference type="ARBA" id="ARBA00005446"/>
    </source>
</evidence>
<feature type="domain" description="Helicase ATP-binding" evidence="14">
    <location>
        <begin position="1"/>
        <end position="101"/>
    </location>
</feature>
<keyword evidence="8" id="KW-0413">Isomerase</keyword>
<dbReference type="InterPro" id="IPR004589">
    <property type="entry name" value="DNA_helicase_ATP-dep_RecQ"/>
</dbReference>
<dbReference type="PROSITE" id="PS51192">
    <property type="entry name" value="HELICASE_ATP_BIND_1"/>
    <property type="match status" value="1"/>
</dbReference>
<keyword evidence="6 12" id="KW-0067">ATP-binding</keyword>
<accession>A0A6A4VDW2</accession>
<dbReference type="NCBIfam" id="TIGR00614">
    <property type="entry name" value="recQ_fam"/>
    <property type="match status" value="1"/>
</dbReference>
<protein>
    <recommendedName>
        <fullName evidence="12">ATP-dependent DNA helicase</fullName>
        <ecNumber evidence="12">5.6.2.4</ecNumber>
    </recommendedName>
</protein>
<gene>
    <name evidence="16" type="primary">BLM</name>
    <name evidence="16" type="ORF">FJT64_013034</name>
</gene>
<dbReference type="EC" id="5.6.2.4" evidence="12"/>
<dbReference type="GO" id="GO:0000724">
    <property type="term" value="P:double-strand break repair via homologous recombination"/>
    <property type="evidence" value="ECO:0007669"/>
    <property type="project" value="TreeGrafter"/>
</dbReference>
<dbReference type="SUPFAM" id="SSF52540">
    <property type="entry name" value="P-loop containing nucleoside triphosphate hydrolases"/>
    <property type="match status" value="1"/>
</dbReference>
<dbReference type="InterPro" id="IPR002464">
    <property type="entry name" value="DNA/RNA_helicase_DEAH_CS"/>
</dbReference>
<dbReference type="EMBL" id="VIIS01002099">
    <property type="protein sequence ID" value="KAF0288588.1"/>
    <property type="molecule type" value="Genomic_DNA"/>
</dbReference>
<comment type="caution">
    <text evidence="16">The sequence shown here is derived from an EMBL/GenBank/DDBJ whole genome shotgun (WGS) entry which is preliminary data.</text>
</comment>
<name>A0A6A4VDW2_AMPAM</name>
<dbReference type="PANTHER" id="PTHR13710:SF153">
    <property type="entry name" value="RECQ-LIKE DNA HELICASE BLM"/>
    <property type="match status" value="1"/>
</dbReference>
<dbReference type="GO" id="GO:0005634">
    <property type="term" value="C:nucleus"/>
    <property type="evidence" value="ECO:0007669"/>
    <property type="project" value="UniProtKB-SubCell"/>
</dbReference>
<evidence type="ECO:0000256" key="10">
    <source>
        <dbReference type="ARBA" id="ARBA00034617"/>
    </source>
</evidence>